<organism evidence="3 4">
    <name type="scientific">Candidatus Halobonum tyrrellensis G22</name>
    <dbReference type="NCBI Taxonomy" id="1324957"/>
    <lineage>
        <taxon>Archaea</taxon>
        <taxon>Methanobacteriati</taxon>
        <taxon>Methanobacteriota</taxon>
        <taxon>Stenosarchaea group</taxon>
        <taxon>Halobacteria</taxon>
        <taxon>Halobacteriales</taxon>
        <taxon>Haloferacaceae</taxon>
        <taxon>Candidatus Halobonum</taxon>
    </lineage>
</organism>
<name>V4HH62_9EURY</name>
<dbReference type="InterPro" id="IPR036118">
    <property type="entry name" value="UreE_N_sf"/>
</dbReference>
<dbReference type="SUPFAM" id="SSF69287">
    <property type="entry name" value="Urease metallochaperone UreE, N-terminal domain"/>
    <property type="match status" value="1"/>
</dbReference>
<feature type="domain" description="UreE urease accessory N-terminal" evidence="2">
    <location>
        <begin position="15"/>
        <end position="75"/>
    </location>
</feature>
<protein>
    <submittedName>
        <fullName evidence="3">Urease accessory protein UreE</fullName>
    </submittedName>
</protein>
<feature type="compositionally biased region" description="Basic and acidic residues" evidence="1">
    <location>
        <begin position="159"/>
        <end position="185"/>
    </location>
</feature>
<proteinExistence type="predicted"/>
<dbReference type="InterPro" id="IPR004029">
    <property type="entry name" value="UreE_N"/>
</dbReference>
<accession>V4HH62</accession>
<comment type="caution">
    <text evidence="3">The sequence shown here is derived from an EMBL/GenBank/DDBJ whole genome shotgun (WGS) entry which is preliminary data.</text>
</comment>
<dbReference type="Pfam" id="PF02814">
    <property type="entry name" value="UreE_N"/>
    <property type="match status" value="1"/>
</dbReference>
<evidence type="ECO:0000313" key="4">
    <source>
        <dbReference type="Proteomes" id="UP000017840"/>
    </source>
</evidence>
<keyword evidence="4" id="KW-1185">Reference proteome</keyword>
<dbReference type="OrthoDB" id="241983at2157"/>
<dbReference type="Proteomes" id="UP000017840">
    <property type="component" value="Unassembled WGS sequence"/>
</dbReference>
<reference evidence="3 4" key="1">
    <citation type="journal article" date="2013" name="Genome Announc.">
        <title>Draft Genome Sequence of 'Candidatus Halobonum tyrrellensis' Strain G22, Isolated from the Hypersaline Waters of Lake Tyrrell, Australia.</title>
        <authorList>
            <person name="Ugalde J.A."/>
            <person name="Narasingarao P."/>
            <person name="Kuo S."/>
            <person name="Podell S."/>
            <person name="Allen E.E."/>
        </authorList>
    </citation>
    <scope>NUCLEOTIDE SEQUENCE [LARGE SCALE GENOMIC DNA]</scope>
    <source>
        <strain evidence="3 4">G22</strain>
    </source>
</reference>
<dbReference type="STRING" id="1324957.K933_00967"/>
<evidence type="ECO:0000313" key="3">
    <source>
        <dbReference type="EMBL" id="ESP90090.1"/>
    </source>
</evidence>
<dbReference type="PATRIC" id="fig|1324957.4.peg.202"/>
<sequence>MLVADDYLGHRDEERVAARLADAVDGDVHRVVLSEVERRRSRVRTETAADREVGIVVPEELADGDVLETDAGELVVVELAPVDALVVEFGDADVSATEALEMGHALGNRHWDLAVESGRALFPVADSRERTEATVADLLPPGVTTRFERISPAVFDGDAPDHAHGSDRGHGHERDGAHGHDHGPDGGHAGARSRGGFRPGRDGDGAGGTAGDGA</sequence>
<evidence type="ECO:0000256" key="1">
    <source>
        <dbReference type="SAM" id="MobiDB-lite"/>
    </source>
</evidence>
<evidence type="ECO:0000259" key="2">
    <source>
        <dbReference type="SMART" id="SM00988"/>
    </source>
</evidence>
<feature type="region of interest" description="Disordered" evidence="1">
    <location>
        <begin position="154"/>
        <end position="214"/>
    </location>
</feature>
<gene>
    <name evidence="3" type="ORF">K933_00967</name>
</gene>
<dbReference type="SMART" id="SM00988">
    <property type="entry name" value="UreE_N"/>
    <property type="match status" value="1"/>
</dbReference>
<dbReference type="AlphaFoldDB" id="V4HH62"/>
<feature type="compositionally biased region" description="Gly residues" evidence="1">
    <location>
        <begin position="205"/>
        <end position="214"/>
    </location>
</feature>
<dbReference type="EMBL" id="ASGZ01000002">
    <property type="protein sequence ID" value="ESP90090.1"/>
    <property type="molecule type" value="Genomic_DNA"/>
</dbReference>
<dbReference type="RefSeq" id="WP_023392794.1">
    <property type="nucleotide sequence ID" value="NZ_ASGZ01000002.1"/>
</dbReference>
<dbReference type="eggNOG" id="arCOG06188">
    <property type="taxonomic scope" value="Archaea"/>
</dbReference>
<dbReference type="Gene3D" id="2.60.260.20">
    <property type="entry name" value="Urease metallochaperone UreE, N-terminal domain"/>
    <property type="match status" value="1"/>
</dbReference>